<dbReference type="CDD" id="cd07377">
    <property type="entry name" value="WHTH_GntR"/>
    <property type="match status" value="1"/>
</dbReference>
<dbReference type="SUPFAM" id="SSF46785">
    <property type="entry name" value="Winged helix' DNA-binding domain"/>
    <property type="match status" value="1"/>
</dbReference>
<gene>
    <name evidence="5" type="ORF">COO91_04228</name>
</gene>
<feature type="domain" description="HTH gntR-type" evidence="4">
    <location>
        <begin position="15"/>
        <end position="82"/>
    </location>
</feature>
<dbReference type="PANTHER" id="PTHR43537:SF41">
    <property type="entry name" value="TRANSCRIPTIONAL REGULATORY PROTEIN"/>
    <property type="match status" value="1"/>
</dbReference>
<reference evidence="5 6" key="1">
    <citation type="submission" date="2017-11" db="EMBL/GenBank/DDBJ databases">
        <title>Complete genome of a free-living desiccation-tolerant cyanobacterium and its photosynthetic adaptation to extreme terrestrial habitat.</title>
        <authorList>
            <person name="Shang J."/>
        </authorList>
    </citation>
    <scope>NUCLEOTIDE SEQUENCE [LARGE SCALE GENOMIC DNA]</scope>
    <source>
        <strain evidence="5 6">CCNUN1</strain>
    </source>
</reference>
<dbReference type="SMART" id="SM00895">
    <property type="entry name" value="FCD"/>
    <property type="match status" value="1"/>
</dbReference>
<dbReference type="EMBL" id="CP024785">
    <property type="protein sequence ID" value="AUB38263.1"/>
    <property type="molecule type" value="Genomic_DNA"/>
</dbReference>
<name>A0A2K8SSG6_9NOSO</name>
<evidence type="ECO:0000256" key="1">
    <source>
        <dbReference type="ARBA" id="ARBA00023015"/>
    </source>
</evidence>
<evidence type="ECO:0000313" key="5">
    <source>
        <dbReference type="EMBL" id="AUB38263.1"/>
    </source>
</evidence>
<dbReference type="InterPro" id="IPR036390">
    <property type="entry name" value="WH_DNA-bd_sf"/>
</dbReference>
<dbReference type="InterPro" id="IPR000524">
    <property type="entry name" value="Tscrpt_reg_HTH_GntR"/>
</dbReference>
<evidence type="ECO:0000313" key="6">
    <source>
        <dbReference type="Proteomes" id="UP000232003"/>
    </source>
</evidence>
<keyword evidence="3" id="KW-0804">Transcription</keyword>
<dbReference type="RefSeq" id="WP_100899641.1">
    <property type="nucleotide sequence ID" value="NZ_CAWNNC010000001.1"/>
</dbReference>
<dbReference type="Pfam" id="PF07729">
    <property type="entry name" value="FCD"/>
    <property type="match status" value="1"/>
</dbReference>
<dbReference type="Gene3D" id="1.10.10.10">
    <property type="entry name" value="Winged helix-like DNA-binding domain superfamily/Winged helix DNA-binding domain"/>
    <property type="match status" value="1"/>
</dbReference>
<protein>
    <submittedName>
        <fullName evidence="5">DNA-binding transcriptional regulator, GntR family</fullName>
    </submittedName>
</protein>
<evidence type="ECO:0000256" key="3">
    <source>
        <dbReference type="ARBA" id="ARBA00023163"/>
    </source>
</evidence>
<dbReference type="PRINTS" id="PR00035">
    <property type="entry name" value="HTHGNTR"/>
</dbReference>
<sequence length="226" mass="25523">MNLNDLAANVLQQQRSTPDLIADALREAILRGIFQEGQSLRQDEIATQFGVSRIPVREALKQLEAEGLVTLHLNRGAIVSVLTAQEAQEICEIRSALEVKAIQLAIPKFRETDIEKAAVILEATDQATDAGVLAKLNWEFHATLYATAERPRLLGMIKTLHVNCDRYVRVQLAQMDYQERSQKEHYQLLDTCQKQDTKAAVRLLKRHIDTAGEQLIAYLQQIAQKR</sequence>
<dbReference type="PANTHER" id="PTHR43537">
    <property type="entry name" value="TRANSCRIPTIONAL REGULATOR, GNTR FAMILY"/>
    <property type="match status" value="1"/>
</dbReference>
<keyword evidence="6" id="KW-1185">Reference proteome</keyword>
<dbReference type="GO" id="GO:0003700">
    <property type="term" value="F:DNA-binding transcription factor activity"/>
    <property type="evidence" value="ECO:0007669"/>
    <property type="project" value="InterPro"/>
</dbReference>
<proteinExistence type="predicted"/>
<dbReference type="Proteomes" id="UP000232003">
    <property type="component" value="Chromosome"/>
</dbReference>
<dbReference type="GO" id="GO:0003677">
    <property type="term" value="F:DNA binding"/>
    <property type="evidence" value="ECO:0007669"/>
    <property type="project" value="UniProtKB-KW"/>
</dbReference>
<dbReference type="PROSITE" id="PS50949">
    <property type="entry name" value="HTH_GNTR"/>
    <property type="match status" value="1"/>
</dbReference>
<dbReference type="InterPro" id="IPR036388">
    <property type="entry name" value="WH-like_DNA-bd_sf"/>
</dbReference>
<dbReference type="KEGG" id="nfl:COO91_04228"/>
<dbReference type="AlphaFoldDB" id="A0A2K8SSG6"/>
<dbReference type="Pfam" id="PF00392">
    <property type="entry name" value="GntR"/>
    <property type="match status" value="1"/>
</dbReference>
<dbReference type="InterPro" id="IPR008920">
    <property type="entry name" value="TF_FadR/GntR_C"/>
</dbReference>
<organism evidence="5 6">
    <name type="scientific">Nostoc flagelliforme CCNUN1</name>
    <dbReference type="NCBI Taxonomy" id="2038116"/>
    <lineage>
        <taxon>Bacteria</taxon>
        <taxon>Bacillati</taxon>
        <taxon>Cyanobacteriota</taxon>
        <taxon>Cyanophyceae</taxon>
        <taxon>Nostocales</taxon>
        <taxon>Nostocaceae</taxon>
        <taxon>Nostoc</taxon>
    </lineage>
</organism>
<evidence type="ECO:0000256" key="2">
    <source>
        <dbReference type="ARBA" id="ARBA00023125"/>
    </source>
</evidence>
<dbReference type="Gene3D" id="1.20.120.530">
    <property type="entry name" value="GntR ligand-binding domain-like"/>
    <property type="match status" value="1"/>
</dbReference>
<keyword evidence="1" id="KW-0805">Transcription regulation</keyword>
<dbReference type="InterPro" id="IPR011711">
    <property type="entry name" value="GntR_C"/>
</dbReference>
<evidence type="ECO:0000259" key="4">
    <source>
        <dbReference type="PROSITE" id="PS50949"/>
    </source>
</evidence>
<dbReference type="SMART" id="SM00345">
    <property type="entry name" value="HTH_GNTR"/>
    <property type="match status" value="1"/>
</dbReference>
<accession>A0A2K8SSG6</accession>
<dbReference type="SUPFAM" id="SSF48008">
    <property type="entry name" value="GntR ligand-binding domain-like"/>
    <property type="match status" value="1"/>
</dbReference>
<dbReference type="OrthoDB" id="114741at2"/>
<keyword evidence="2 5" id="KW-0238">DNA-binding</keyword>